<name>A0ABS9VXE3_9BIFI</name>
<sequence length="58" mass="6390">MNVPEYGALAFVYRRVPELSRLSIVKLTSTDAGISLSIVKLVIKLVRRRGLCCSVSLP</sequence>
<dbReference type="RefSeq" id="WP_241514267.1">
    <property type="nucleotide sequence ID" value="NZ_JAFEJT020000046.1"/>
</dbReference>
<keyword evidence="2" id="KW-1185">Reference proteome</keyword>
<organism evidence="1 2">
    <name type="scientific">Bifidobacterium amazonense</name>
    <dbReference type="NCBI Taxonomy" id="2809027"/>
    <lineage>
        <taxon>Bacteria</taxon>
        <taxon>Bacillati</taxon>
        <taxon>Actinomycetota</taxon>
        <taxon>Actinomycetes</taxon>
        <taxon>Bifidobacteriales</taxon>
        <taxon>Bifidobacteriaceae</taxon>
        <taxon>Bifidobacterium</taxon>
    </lineage>
</organism>
<reference evidence="1 2" key="2">
    <citation type="journal article" date="2021" name="Syst. Appl. Microbiol.">
        <title>Phylogenetic classification of ten novel species belonging to the genus Bifidobacterium comprising B. phasiani sp. nov., B. pongonis sp. nov., B. saguinibicoloris sp. nov., B. colobi sp. nov., B. simiiventris sp. nov., B. santillanense sp. nov., B. miconis sp. nov., B. amazonense sp. nov., B. pluvialisilvae sp. nov., and B. miconisargentati sp. nov.</title>
        <authorList>
            <person name="Lugli G.A."/>
            <person name="Calvete-Torre I."/>
            <person name="Alessandri G."/>
            <person name="Milani C."/>
            <person name="Turroni F."/>
            <person name="Laiolo P."/>
            <person name="Ossiprandi M.C."/>
            <person name="Margolles A."/>
            <person name="Ruiz L."/>
            <person name="Ventura M."/>
        </authorList>
    </citation>
    <scope>NUCLEOTIDE SEQUENCE [LARGE SCALE GENOMIC DNA]</scope>
    <source>
        <strain evidence="1 2">MA1</strain>
    </source>
</reference>
<reference evidence="1 2" key="1">
    <citation type="journal article" date="2021" name="Environ. Microbiol.">
        <title>Genetic insights into the dark matter of the mammalian gut microbiota through targeted genome reconstruction.</title>
        <authorList>
            <person name="Lugli G.A."/>
            <person name="Alessandri G."/>
            <person name="Milani C."/>
            <person name="Viappiani A."/>
            <person name="Fontana F."/>
            <person name="Tarracchini C."/>
            <person name="Mancabelli L."/>
            <person name="Argentini C."/>
            <person name="Ruiz L."/>
            <person name="Margolles A."/>
            <person name="van Sinderen D."/>
            <person name="Turroni F."/>
            <person name="Ventura M."/>
        </authorList>
    </citation>
    <scope>NUCLEOTIDE SEQUENCE [LARGE SCALE GENOMIC DNA]</scope>
    <source>
        <strain evidence="1 2">MA1</strain>
    </source>
</reference>
<protein>
    <submittedName>
        <fullName evidence="1">Uncharacterized protein</fullName>
    </submittedName>
</protein>
<proteinExistence type="predicted"/>
<dbReference type="Proteomes" id="UP000710815">
    <property type="component" value="Unassembled WGS sequence"/>
</dbReference>
<evidence type="ECO:0000313" key="2">
    <source>
        <dbReference type="Proteomes" id="UP000710815"/>
    </source>
</evidence>
<accession>A0ABS9VXE3</accession>
<gene>
    <name evidence="1" type="ORF">JS533_009980</name>
</gene>
<comment type="caution">
    <text evidence="1">The sequence shown here is derived from an EMBL/GenBank/DDBJ whole genome shotgun (WGS) entry which is preliminary data.</text>
</comment>
<dbReference type="EMBL" id="JAFEJT020000046">
    <property type="protein sequence ID" value="MCH9276591.1"/>
    <property type="molecule type" value="Genomic_DNA"/>
</dbReference>
<evidence type="ECO:0000313" key="1">
    <source>
        <dbReference type="EMBL" id="MCH9276591.1"/>
    </source>
</evidence>